<reference evidence="1 2" key="1">
    <citation type="submission" date="2019-11" db="EMBL/GenBank/DDBJ databases">
        <title>Epiphytic Pseudomonas syringae from cherry orchards.</title>
        <authorList>
            <person name="Hulin M.T."/>
        </authorList>
    </citation>
    <scope>NUCLEOTIDE SEQUENCE [LARGE SCALE GENOMIC DNA]</scope>
    <source>
        <strain evidence="1 2">PA-6-9F</strain>
    </source>
</reference>
<proteinExistence type="predicted"/>
<dbReference type="RefSeq" id="WP_159439627.1">
    <property type="nucleotide sequence ID" value="NZ_FNTR01000004.1"/>
</dbReference>
<evidence type="ECO:0000313" key="1">
    <source>
        <dbReference type="EMBL" id="MCF5056495.1"/>
    </source>
</evidence>
<protein>
    <submittedName>
        <fullName evidence="1">Uncharacterized protein</fullName>
    </submittedName>
</protein>
<organism evidence="1 2">
    <name type="scientific">Pseudomonas proteolytica</name>
    <dbReference type="NCBI Taxonomy" id="219574"/>
    <lineage>
        <taxon>Bacteria</taxon>
        <taxon>Pseudomonadati</taxon>
        <taxon>Pseudomonadota</taxon>
        <taxon>Gammaproteobacteria</taxon>
        <taxon>Pseudomonadales</taxon>
        <taxon>Pseudomonadaceae</taxon>
        <taxon>Pseudomonas</taxon>
    </lineage>
</organism>
<dbReference type="EMBL" id="WKEW01000012">
    <property type="protein sequence ID" value="MCF5056495.1"/>
    <property type="molecule type" value="Genomic_DNA"/>
</dbReference>
<accession>A0AAW5A1S8</accession>
<evidence type="ECO:0000313" key="2">
    <source>
        <dbReference type="Proteomes" id="UP000814172"/>
    </source>
</evidence>
<keyword evidence="2" id="KW-1185">Reference proteome</keyword>
<dbReference type="Proteomes" id="UP000814172">
    <property type="component" value="Unassembled WGS sequence"/>
</dbReference>
<comment type="caution">
    <text evidence="1">The sequence shown here is derived from an EMBL/GenBank/DDBJ whole genome shotgun (WGS) entry which is preliminary data.</text>
</comment>
<dbReference type="GeneID" id="55543105"/>
<gene>
    <name evidence="1" type="ORF">GIW75_05885</name>
</gene>
<sequence length="89" mass="9342">MHTIAPAHGYRYFCTCMGDRLTLGTSHFAAALCAFATGLDAIFHITDLFAALGTGLADLGANLANVVVEGGTTQQEIGRRLTDFGAVDH</sequence>
<dbReference type="AlphaFoldDB" id="A0AAW5A1S8"/>
<name>A0AAW5A1S8_9PSED</name>